<sequence length="116" mass="12430">GRTFTSADKYVGETANAIEAKYPGKVVDVNKKVYRPDGTPLTDYDIELDNAIIQVKGGGGKGSTSQAINTASSTNKEVIVYLPDQNSGAAVVKGLQKEGFKVFTNQEDLLNYLGKK</sequence>
<name>F7NLG3_9FIRM</name>
<proteinExistence type="predicted"/>
<dbReference type="RefSeq" id="WP_004096860.1">
    <property type="nucleotide sequence ID" value="NZ_AFGF01000128.1"/>
</dbReference>
<dbReference type="Proteomes" id="UP000003240">
    <property type="component" value="Unassembled WGS sequence"/>
</dbReference>
<evidence type="ECO:0000313" key="2">
    <source>
        <dbReference type="Proteomes" id="UP000003240"/>
    </source>
</evidence>
<dbReference type="EMBL" id="AFGF01000128">
    <property type="protein sequence ID" value="EGO63118.1"/>
    <property type="molecule type" value="Genomic_DNA"/>
</dbReference>
<accession>F7NLG3</accession>
<comment type="caution">
    <text evidence="1">The sequence shown here is derived from an EMBL/GenBank/DDBJ whole genome shotgun (WGS) entry which is preliminary data.</text>
</comment>
<reference evidence="1 2" key="1">
    <citation type="journal article" date="2011" name="EMBO J.">
        <title>Structural diversity of bacterial flagellar motors.</title>
        <authorList>
            <person name="Chen S."/>
            <person name="Beeby M."/>
            <person name="Murphy G.E."/>
            <person name="Leadbetter J.R."/>
            <person name="Hendrixson D.R."/>
            <person name="Briegel A."/>
            <person name="Li Z."/>
            <person name="Shi J."/>
            <person name="Tocheva E.I."/>
            <person name="Muller A."/>
            <person name="Dobro M.J."/>
            <person name="Jensen G.J."/>
        </authorList>
    </citation>
    <scope>NUCLEOTIDE SEQUENCE [LARGE SCALE GENOMIC DNA]</scope>
    <source>
        <strain evidence="1 2">DSM 6540</strain>
    </source>
</reference>
<dbReference type="AlphaFoldDB" id="F7NLG3"/>
<protein>
    <submittedName>
        <fullName evidence="1">Hemolysin</fullName>
    </submittedName>
</protein>
<gene>
    <name evidence="1" type="ORF">ALO_14677</name>
</gene>
<feature type="non-terminal residue" evidence="1">
    <location>
        <position position="1"/>
    </location>
</feature>
<keyword evidence="2" id="KW-1185">Reference proteome</keyword>
<evidence type="ECO:0000313" key="1">
    <source>
        <dbReference type="EMBL" id="EGO63118.1"/>
    </source>
</evidence>
<organism evidence="1 2">
    <name type="scientific">Acetonema longum DSM 6540</name>
    <dbReference type="NCBI Taxonomy" id="1009370"/>
    <lineage>
        <taxon>Bacteria</taxon>
        <taxon>Bacillati</taxon>
        <taxon>Bacillota</taxon>
        <taxon>Negativicutes</taxon>
        <taxon>Acetonemataceae</taxon>
        <taxon>Acetonema</taxon>
    </lineage>
</organism>